<evidence type="ECO:0000256" key="1">
    <source>
        <dbReference type="PROSITE-ProRule" id="PRU00169"/>
    </source>
</evidence>
<dbReference type="InterPro" id="IPR046947">
    <property type="entry name" value="LytR-like"/>
</dbReference>
<reference evidence="4" key="1">
    <citation type="journal article" date="2014" name="Int. J. Syst. Evol. Microbiol.">
        <title>Complete genome sequence of Corynebacterium casei LMG S-19264T (=DSM 44701T), isolated from a smear-ripened cheese.</title>
        <authorList>
            <consortium name="US DOE Joint Genome Institute (JGI-PGF)"/>
            <person name="Walter F."/>
            <person name="Albersmeier A."/>
            <person name="Kalinowski J."/>
            <person name="Ruckert C."/>
        </authorList>
    </citation>
    <scope>NUCLEOTIDE SEQUENCE</scope>
    <source>
        <strain evidence="4">CGMCC 1.15763</strain>
    </source>
</reference>
<dbReference type="SUPFAM" id="SSF52172">
    <property type="entry name" value="CheY-like"/>
    <property type="match status" value="1"/>
</dbReference>
<evidence type="ECO:0000313" key="5">
    <source>
        <dbReference type="Proteomes" id="UP000633278"/>
    </source>
</evidence>
<dbReference type="RefSeq" id="WP_188599300.1">
    <property type="nucleotide sequence ID" value="NZ_BMJW01000003.1"/>
</dbReference>
<dbReference type="Pfam" id="PF00072">
    <property type="entry name" value="Response_reg"/>
    <property type="match status" value="1"/>
</dbReference>
<keyword evidence="4" id="KW-0238">DNA-binding</keyword>
<dbReference type="PANTHER" id="PTHR37299">
    <property type="entry name" value="TRANSCRIPTIONAL REGULATOR-RELATED"/>
    <property type="match status" value="1"/>
</dbReference>
<gene>
    <name evidence="4" type="ORF">GCM10011416_20950</name>
</gene>
<protein>
    <submittedName>
        <fullName evidence="4">DNA-binding response regulator</fullName>
    </submittedName>
</protein>
<dbReference type="InterPro" id="IPR011006">
    <property type="entry name" value="CheY-like_superfamily"/>
</dbReference>
<dbReference type="InterPro" id="IPR007492">
    <property type="entry name" value="LytTR_DNA-bd_dom"/>
</dbReference>
<dbReference type="Proteomes" id="UP000633278">
    <property type="component" value="Unassembled WGS sequence"/>
</dbReference>
<evidence type="ECO:0000259" key="2">
    <source>
        <dbReference type="PROSITE" id="PS50110"/>
    </source>
</evidence>
<organism evidence="4 5">
    <name type="scientific">Polaribacter pacificus</name>
    <dbReference type="NCBI Taxonomy" id="1775173"/>
    <lineage>
        <taxon>Bacteria</taxon>
        <taxon>Pseudomonadati</taxon>
        <taxon>Bacteroidota</taxon>
        <taxon>Flavobacteriia</taxon>
        <taxon>Flavobacteriales</taxon>
        <taxon>Flavobacteriaceae</taxon>
    </lineage>
</organism>
<proteinExistence type="predicted"/>
<evidence type="ECO:0000259" key="3">
    <source>
        <dbReference type="PROSITE" id="PS50930"/>
    </source>
</evidence>
<dbReference type="EMBL" id="BMJW01000003">
    <property type="protein sequence ID" value="GGH01971.1"/>
    <property type="molecule type" value="Genomic_DNA"/>
</dbReference>
<dbReference type="Gene3D" id="2.40.50.1020">
    <property type="entry name" value="LytTr DNA-binding domain"/>
    <property type="match status" value="1"/>
</dbReference>
<dbReference type="Gene3D" id="3.40.50.2300">
    <property type="match status" value="1"/>
</dbReference>
<feature type="domain" description="HTH LytTR-type" evidence="3">
    <location>
        <begin position="143"/>
        <end position="250"/>
    </location>
</feature>
<keyword evidence="5" id="KW-1185">Reference proteome</keyword>
<keyword evidence="1" id="KW-0597">Phosphoprotein</keyword>
<dbReference type="Pfam" id="PF04397">
    <property type="entry name" value="LytTR"/>
    <property type="match status" value="1"/>
</dbReference>
<dbReference type="PROSITE" id="PS50110">
    <property type="entry name" value="RESPONSE_REGULATORY"/>
    <property type="match status" value="1"/>
</dbReference>
<dbReference type="PANTHER" id="PTHR37299:SF1">
    <property type="entry name" value="STAGE 0 SPORULATION PROTEIN A HOMOLOG"/>
    <property type="match status" value="1"/>
</dbReference>
<feature type="modified residue" description="4-aspartylphosphate" evidence="1">
    <location>
        <position position="55"/>
    </location>
</feature>
<dbReference type="PROSITE" id="PS50930">
    <property type="entry name" value="HTH_LYTTR"/>
    <property type="match status" value="1"/>
</dbReference>
<dbReference type="GO" id="GO:0000156">
    <property type="term" value="F:phosphorelay response regulator activity"/>
    <property type="evidence" value="ECO:0007669"/>
    <property type="project" value="InterPro"/>
</dbReference>
<dbReference type="SMART" id="SM00448">
    <property type="entry name" value="REC"/>
    <property type="match status" value="1"/>
</dbReference>
<dbReference type="GO" id="GO:0003677">
    <property type="term" value="F:DNA binding"/>
    <property type="evidence" value="ECO:0007669"/>
    <property type="project" value="UniProtKB-KW"/>
</dbReference>
<accession>A0A917I1S5</accession>
<comment type="caution">
    <text evidence="4">The sequence shown here is derived from an EMBL/GenBank/DDBJ whole genome shotgun (WGS) entry which is preliminary data.</text>
</comment>
<evidence type="ECO:0000313" key="4">
    <source>
        <dbReference type="EMBL" id="GGH01971.1"/>
    </source>
</evidence>
<feature type="domain" description="Response regulatory" evidence="2">
    <location>
        <begin position="2"/>
        <end position="115"/>
    </location>
</feature>
<reference evidence="4" key="2">
    <citation type="submission" date="2020-09" db="EMBL/GenBank/DDBJ databases">
        <authorList>
            <person name="Sun Q."/>
            <person name="Zhou Y."/>
        </authorList>
    </citation>
    <scope>NUCLEOTIDE SEQUENCE</scope>
    <source>
        <strain evidence="4">CGMCC 1.15763</strain>
    </source>
</reference>
<dbReference type="SMART" id="SM00850">
    <property type="entry name" value="LytTR"/>
    <property type="match status" value="1"/>
</dbReference>
<sequence>MKVVLIEDEVLASEKLERYLEKYGSQISVVQKLTSISESVAWFLENHDYDLVFMDIQLIDGLSFEILNQVSIQKPIIFITAFDEYAIDAFKVNSIDYILKPITFTDISKALKKLKLMQSVLISNEVIEKVTKEYSEKKVKDRFLVRLGNHIHAINTKDIALFYAEGRTVFLMTNQQKKYIIEYTLENLIEILDSRAFYRVNRTFIVGYNSIHDLIVYSNSRLKISLKITLDKEVIVSREKVSDFKKWLEGV</sequence>
<name>A0A917I1S5_9FLAO</name>
<dbReference type="AlphaFoldDB" id="A0A917I1S5"/>
<dbReference type="InterPro" id="IPR001789">
    <property type="entry name" value="Sig_transdc_resp-reg_receiver"/>
</dbReference>